<dbReference type="GO" id="GO:0004518">
    <property type="term" value="F:nuclease activity"/>
    <property type="evidence" value="ECO:0007669"/>
    <property type="project" value="UniProtKB-KW"/>
</dbReference>
<comment type="subcellular location">
    <subcellularLocation>
        <location evidence="5">Cytoplasm</location>
    </subcellularLocation>
</comment>
<sequence length="150" mass="16511">MSKPVEIGRRVGFDFGDKRIGVATSDRESILVSPHATILNNEKLVDKLLEIVKEVEPIYIVVGDPKHLSGEESAKSADVAEFAILLKSVFKGPIYFVDERLTTANSYAQMREVGKSERDSKHIIDQIAAINILESAILSERSGTAIGRLM</sequence>
<evidence type="ECO:0000313" key="7">
    <source>
        <dbReference type="EMBL" id="ASY23835.1"/>
    </source>
</evidence>
<dbReference type="InterPro" id="IPR005227">
    <property type="entry name" value="YqgF"/>
</dbReference>
<dbReference type="EC" id="3.1.-.-" evidence="5"/>
<comment type="similarity">
    <text evidence="5">Belongs to the YqgF HJR family.</text>
</comment>
<accession>A0A249L4H9</accession>
<proteinExistence type="inferred from homology"/>
<dbReference type="SMART" id="SM00732">
    <property type="entry name" value="YqgFc"/>
    <property type="match status" value="1"/>
</dbReference>
<dbReference type="InterPro" id="IPR006641">
    <property type="entry name" value="YqgF/RNaseH-like_dom"/>
</dbReference>
<dbReference type="KEGG" id="nab:B1sIIB91_02760"/>
<dbReference type="Proteomes" id="UP000217210">
    <property type="component" value="Chromosome"/>
</dbReference>
<dbReference type="CDD" id="cd16964">
    <property type="entry name" value="YqgF"/>
    <property type="match status" value="1"/>
</dbReference>
<dbReference type="OrthoDB" id="9790539at2"/>
<dbReference type="GO" id="GO:0005829">
    <property type="term" value="C:cytosol"/>
    <property type="evidence" value="ECO:0007669"/>
    <property type="project" value="TreeGrafter"/>
</dbReference>
<keyword evidence="2 5" id="KW-0690">Ribosome biogenesis</keyword>
<keyword evidence="8" id="KW-1185">Reference proteome</keyword>
<feature type="domain" description="YqgF/RNase H-like" evidence="6">
    <location>
        <begin position="8"/>
        <end position="106"/>
    </location>
</feature>
<keyword evidence="1 5" id="KW-0963">Cytoplasm</keyword>
<dbReference type="RefSeq" id="WP_095688110.1">
    <property type="nucleotide sequence ID" value="NZ_CP016779.1"/>
</dbReference>
<dbReference type="SUPFAM" id="SSF53098">
    <property type="entry name" value="Ribonuclease H-like"/>
    <property type="match status" value="1"/>
</dbReference>
<keyword evidence="4 5" id="KW-0378">Hydrolase</keyword>
<dbReference type="Gene3D" id="3.30.420.140">
    <property type="entry name" value="YqgF/RNase H-like domain"/>
    <property type="match status" value="1"/>
</dbReference>
<dbReference type="PANTHER" id="PTHR33317:SF4">
    <property type="entry name" value="POLYNUCLEOTIDYL TRANSFERASE, RIBONUCLEASE H-LIKE SUPERFAMILY PROTEIN"/>
    <property type="match status" value="1"/>
</dbReference>
<evidence type="ECO:0000259" key="6">
    <source>
        <dbReference type="SMART" id="SM00732"/>
    </source>
</evidence>
<evidence type="ECO:0000313" key="8">
    <source>
        <dbReference type="Proteomes" id="UP000217210"/>
    </source>
</evidence>
<name>A0A249L4H9_9ACTN</name>
<protein>
    <recommendedName>
        <fullName evidence="5">Putative pre-16S rRNA nuclease</fullName>
        <ecNumber evidence="5">3.1.-.-</ecNumber>
    </recommendedName>
</protein>
<evidence type="ECO:0000256" key="3">
    <source>
        <dbReference type="ARBA" id="ARBA00022722"/>
    </source>
</evidence>
<gene>
    <name evidence="7" type="ORF">B1sIIB91_02760</name>
</gene>
<evidence type="ECO:0000256" key="1">
    <source>
        <dbReference type="ARBA" id="ARBA00022490"/>
    </source>
</evidence>
<evidence type="ECO:0000256" key="5">
    <source>
        <dbReference type="HAMAP-Rule" id="MF_00651"/>
    </source>
</evidence>
<dbReference type="Pfam" id="PF03652">
    <property type="entry name" value="RuvX"/>
    <property type="match status" value="1"/>
</dbReference>
<dbReference type="EMBL" id="CP016779">
    <property type="protein sequence ID" value="ASY23835.1"/>
    <property type="molecule type" value="Genomic_DNA"/>
</dbReference>
<comment type="function">
    <text evidence="5">Could be a nuclease involved in processing of the 5'-end of pre-16S rRNA.</text>
</comment>
<organism evidence="7 8">
    <name type="scientific">Candidatus Nanopelagicus abundans</name>
    <dbReference type="NCBI Taxonomy" id="1884916"/>
    <lineage>
        <taxon>Bacteria</taxon>
        <taxon>Bacillati</taxon>
        <taxon>Actinomycetota</taxon>
        <taxon>Actinomycetes</taxon>
        <taxon>Candidatus Nanopelagicales</taxon>
        <taxon>Candidatus Nanopelagicaceae</taxon>
        <taxon>Candidatus Nanopelagicus</taxon>
    </lineage>
</organism>
<dbReference type="GO" id="GO:0016788">
    <property type="term" value="F:hydrolase activity, acting on ester bonds"/>
    <property type="evidence" value="ECO:0007669"/>
    <property type="project" value="UniProtKB-UniRule"/>
</dbReference>
<keyword evidence="3 5" id="KW-0540">Nuclease</keyword>
<dbReference type="PANTHER" id="PTHR33317">
    <property type="entry name" value="POLYNUCLEOTIDYL TRANSFERASE, RIBONUCLEASE H-LIKE SUPERFAMILY PROTEIN"/>
    <property type="match status" value="1"/>
</dbReference>
<dbReference type="InterPro" id="IPR037027">
    <property type="entry name" value="YqgF/RNaseH-like_dom_sf"/>
</dbReference>
<dbReference type="GO" id="GO:0000967">
    <property type="term" value="P:rRNA 5'-end processing"/>
    <property type="evidence" value="ECO:0007669"/>
    <property type="project" value="UniProtKB-UniRule"/>
</dbReference>
<dbReference type="InterPro" id="IPR012337">
    <property type="entry name" value="RNaseH-like_sf"/>
</dbReference>
<evidence type="ECO:0000256" key="4">
    <source>
        <dbReference type="ARBA" id="ARBA00022801"/>
    </source>
</evidence>
<evidence type="ECO:0000256" key="2">
    <source>
        <dbReference type="ARBA" id="ARBA00022517"/>
    </source>
</evidence>
<dbReference type="NCBIfam" id="TIGR00250">
    <property type="entry name" value="RNAse_H_YqgF"/>
    <property type="match status" value="1"/>
</dbReference>
<reference evidence="7 8" key="1">
    <citation type="submission" date="2016-07" db="EMBL/GenBank/DDBJ databases">
        <title>High microdiversification within the ubiquitous acI lineage of Actinobacteria.</title>
        <authorList>
            <person name="Neuenschwander S.M."/>
            <person name="Salcher M."/>
            <person name="Ghai R."/>
            <person name="Pernthaler J."/>
        </authorList>
    </citation>
    <scope>NUCLEOTIDE SEQUENCE [LARGE SCALE GENOMIC DNA]</scope>
    <source>
        <strain evidence="7">MMS-IIB-91</strain>
    </source>
</reference>
<dbReference type="AlphaFoldDB" id="A0A249L4H9"/>
<dbReference type="HAMAP" id="MF_00651">
    <property type="entry name" value="Nuclease_YqgF"/>
    <property type="match status" value="1"/>
</dbReference>